<organism evidence="3 5">
    <name type="scientific">Didymodactylos carnosus</name>
    <dbReference type="NCBI Taxonomy" id="1234261"/>
    <lineage>
        <taxon>Eukaryota</taxon>
        <taxon>Metazoa</taxon>
        <taxon>Spiralia</taxon>
        <taxon>Gnathifera</taxon>
        <taxon>Rotifera</taxon>
        <taxon>Eurotatoria</taxon>
        <taxon>Bdelloidea</taxon>
        <taxon>Philodinida</taxon>
        <taxon>Philodinidae</taxon>
        <taxon>Didymodactylos</taxon>
    </lineage>
</organism>
<feature type="region of interest" description="Disordered" evidence="1">
    <location>
        <begin position="281"/>
        <end position="312"/>
    </location>
</feature>
<evidence type="ECO:0000256" key="1">
    <source>
        <dbReference type="SAM" id="MobiDB-lite"/>
    </source>
</evidence>
<feature type="compositionally biased region" description="Basic residues" evidence="1">
    <location>
        <begin position="289"/>
        <end position="312"/>
    </location>
</feature>
<name>A0A813ZY51_9BILA</name>
<protein>
    <submittedName>
        <fullName evidence="3">Uncharacterized protein</fullName>
    </submittedName>
</protein>
<dbReference type="AlphaFoldDB" id="A0A813ZY51"/>
<dbReference type="Proteomes" id="UP000663829">
    <property type="component" value="Unassembled WGS sequence"/>
</dbReference>
<keyword evidence="5" id="KW-1185">Reference proteome</keyword>
<reference evidence="3" key="1">
    <citation type="submission" date="2021-02" db="EMBL/GenBank/DDBJ databases">
        <authorList>
            <person name="Nowell W R."/>
        </authorList>
    </citation>
    <scope>NUCLEOTIDE SEQUENCE</scope>
</reference>
<dbReference type="EMBL" id="CAJOBC010001590">
    <property type="protein sequence ID" value="CAF3687070.1"/>
    <property type="molecule type" value="Genomic_DNA"/>
</dbReference>
<feature type="transmembrane region" description="Helical" evidence="2">
    <location>
        <begin position="12"/>
        <end position="33"/>
    </location>
</feature>
<proteinExistence type="predicted"/>
<dbReference type="EMBL" id="CAJNOQ010001590">
    <property type="protein sequence ID" value="CAF0905224.1"/>
    <property type="molecule type" value="Genomic_DNA"/>
</dbReference>
<keyword evidence="2" id="KW-0812">Transmembrane</keyword>
<evidence type="ECO:0000313" key="4">
    <source>
        <dbReference type="EMBL" id="CAF3687070.1"/>
    </source>
</evidence>
<gene>
    <name evidence="3" type="ORF">GPM918_LOCUS8852</name>
    <name evidence="4" type="ORF">SRO942_LOCUS8853</name>
</gene>
<dbReference type="Proteomes" id="UP000681722">
    <property type="component" value="Unassembled WGS sequence"/>
</dbReference>
<comment type="caution">
    <text evidence="3">The sequence shown here is derived from an EMBL/GenBank/DDBJ whole genome shotgun (WGS) entry which is preliminary data.</text>
</comment>
<evidence type="ECO:0000256" key="2">
    <source>
        <dbReference type="SAM" id="Phobius"/>
    </source>
</evidence>
<evidence type="ECO:0000313" key="5">
    <source>
        <dbReference type="Proteomes" id="UP000663829"/>
    </source>
</evidence>
<keyword evidence="2" id="KW-1133">Transmembrane helix</keyword>
<accession>A0A813ZY51</accession>
<keyword evidence="2" id="KW-0472">Membrane</keyword>
<evidence type="ECO:0000313" key="3">
    <source>
        <dbReference type="EMBL" id="CAF0905224.1"/>
    </source>
</evidence>
<sequence>MYLNSVPRASRYLNNLFCCFLSIPGITMFNLPFDAWQAGKHMRPGSFADALKKLAEKGEGKRKTDVVNSSNNAYPSHLPLPQASSLTTCQHGDQTIRLYSQHLSEFGKREDLRRIYGPYGDTTNDLFNFMLMNRPYDWDNLSSTKSYSTKHTISLEKVENVEFESFLKSNETSDSQEMSNISSSNNQQYYKNHKGYPIPDSLALVSDNDTNTNTNGCKNSKTFLVQNLTQTAQCSKQSITNETDTSNILNALDLASAQVSKEDEYNSYHFENLHDKSTQQTILNESDRKRKSNNSKLKLSHKKHFKRGSKLL</sequence>